<evidence type="ECO:0000259" key="12">
    <source>
        <dbReference type="Pfam" id="PF01172"/>
    </source>
</evidence>
<feature type="domain" description="Ribosome maturation protein SDO1/SBDS N-terminal" evidence="12">
    <location>
        <begin position="83"/>
        <end position="141"/>
    </location>
</feature>
<dbReference type="Pfam" id="PF02801">
    <property type="entry name" value="Ketoacyl-synt_C"/>
    <property type="match status" value="1"/>
</dbReference>
<dbReference type="InterPro" id="IPR018023">
    <property type="entry name" value="Ribosome_mat_SBDS_CS"/>
</dbReference>
<dbReference type="Gene3D" id="3.30.70.240">
    <property type="match status" value="1"/>
</dbReference>
<keyword evidence="8" id="KW-0539">Nucleus</keyword>
<evidence type="ECO:0000256" key="2">
    <source>
        <dbReference type="ARBA" id="ARBA00004496"/>
    </source>
</evidence>
<dbReference type="NCBIfam" id="TIGR00291">
    <property type="entry name" value="RNA_SBDS"/>
    <property type="match status" value="1"/>
</dbReference>
<dbReference type="FunFam" id="1.10.10.900:FF:000001">
    <property type="entry name" value="SBDS, ribosome maturation factor"/>
    <property type="match status" value="1"/>
</dbReference>
<dbReference type="SUPFAM" id="SSF53901">
    <property type="entry name" value="Thiolase-like"/>
    <property type="match status" value="2"/>
</dbReference>
<dbReference type="Gene3D" id="3.30.1250.10">
    <property type="entry name" value="Ribosome maturation protein SBDS, N-terminal domain"/>
    <property type="match status" value="1"/>
</dbReference>
<keyword evidence="10" id="KW-0812">Transmembrane</keyword>
<evidence type="ECO:0000259" key="11">
    <source>
        <dbReference type="Pfam" id="PF00109"/>
    </source>
</evidence>
<dbReference type="SUPFAM" id="SSF89895">
    <property type="entry name" value="FYSH domain"/>
    <property type="match status" value="1"/>
</dbReference>
<keyword evidence="16" id="KW-1185">Reference proteome</keyword>
<feature type="transmembrane region" description="Helical" evidence="10">
    <location>
        <begin position="51"/>
        <end position="74"/>
    </location>
</feature>
<evidence type="ECO:0000313" key="16">
    <source>
        <dbReference type="Proteomes" id="UP001152798"/>
    </source>
</evidence>
<gene>
    <name evidence="15" type="ORF">NEZAVI_LOCUS12406</name>
</gene>
<feature type="domain" description="Ribosome maturation protein SDO1/SBDS central" evidence="14">
    <location>
        <begin position="149"/>
        <end position="210"/>
    </location>
</feature>
<evidence type="ECO:0000256" key="1">
    <source>
        <dbReference type="ARBA" id="ARBA00004123"/>
    </source>
</evidence>
<dbReference type="GO" id="GO:0042256">
    <property type="term" value="P:cytosolic ribosome assembly"/>
    <property type="evidence" value="ECO:0007669"/>
    <property type="project" value="InterPro"/>
</dbReference>
<dbReference type="Gene3D" id="1.10.10.900">
    <property type="entry name" value="SBDS protein C-terminal domain, subdomain 1"/>
    <property type="match status" value="1"/>
</dbReference>
<evidence type="ECO:0000256" key="7">
    <source>
        <dbReference type="ARBA" id="ARBA00022679"/>
    </source>
</evidence>
<evidence type="ECO:0000259" key="13">
    <source>
        <dbReference type="Pfam" id="PF02801"/>
    </source>
</evidence>
<comment type="similarity">
    <text evidence="3">Belongs to the SDO1/SBDS family.</text>
</comment>
<dbReference type="InterPro" id="IPR019783">
    <property type="entry name" value="SDO1/SBDS_N"/>
</dbReference>
<evidence type="ECO:0000256" key="8">
    <source>
        <dbReference type="ARBA" id="ARBA00023242"/>
    </source>
</evidence>
<evidence type="ECO:0000256" key="9">
    <source>
        <dbReference type="ARBA" id="ARBA00049708"/>
    </source>
</evidence>
<keyword evidence="10" id="KW-0472">Membrane</keyword>
<evidence type="ECO:0000256" key="5">
    <source>
        <dbReference type="ARBA" id="ARBA00022490"/>
    </source>
</evidence>
<dbReference type="GO" id="GO:0004315">
    <property type="term" value="F:3-oxoacyl-[acyl-carrier-protein] synthase activity"/>
    <property type="evidence" value="ECO:0007669"/>
    <property type="project" value="InterPro"/>
</dbReference>
<keyword evidence="7" id="KW-0808">Transferase</keyword>
<dbReference type="PROSITE" id="PS01267">
    <property type="entry name" value="UPF0023"/>
    <property type="match status" value="1"/>
</dbReference>
<keyword evidence="10" id="KW-1133">Transmembrane helix</keyword>
<dbReference type="InterPro" id="IPR018978">
    <property type="entry name" value="SDO1/SBDS_central"/>
</dbReference>
<dbReference type="EMBL" id="OV725081">
    <property type="protein sequence ID" value="CAH1403891.1"/>
    <property type="molecule type" value="Genomic_DNA"/>
</dbReference>
<evidence type="ECO:0000256" key="6">
    <source>
        <dbReference type="ARBA" id="ARBA00022517"/>
    </source>
</evidence>
<evidence type="ECO:0000256" key="4">
    <source>
        <dbReference type="ARBA" id="ARBA00014814"/>
    </source>
</evidence>
<dbReference type="PANTHER" id="PTHR10927">
    <property type="entry name" value="RIBOSOME MATURATION PROTEIN SBDS"/>
    <property type="match status" value="1"/>
</dbReference>
<dbReference type="InterPro" id="IPR014030">
    <property type="entry name" value="Ketoacyl_synth_N"/>
</dbReference>
<dbReference type="InterPro" id="IPR036786">
    <property type="entry name" value="Ribosome_mat_SBDS_N_sf"/>
</dbReference>
<dbReference type="InterPro" id="IPR016039">
    <property type="entry name" value="Thiolase-like"/>
</dbReference>
<keyword evidence="6" id="KW-0690">Ribosome biogenesis</keyword>
<feature type="domain" description="Beta-ketoacyl synthase-like N-terminal" evidence="11">
    <location>
        <begin position="262"/>
        <end position="314"/>
    </location>
</feature>
<dbReference type="Pfam" id="PF09377">
    <property type="entry name" value="SBDS_domain_II"/>
    <property type="match status" value="1"/>
</dbReference>
<dbReference type="AlphaFoldDB" id="A0A9P0HKW0"/>
<dbReference type="InterPro" id="IPR037188">
    <property type="entry name" value="Sdo1/SBDS_central_sf"/>
</dbReference>
<dbReference type="GO" id="GO:0006633">
    <property type="term" value="P:fatty acid biosynthetic process"/>
    <property type="evidence" value="ECO:0007669"/>
    <property type="project" value="InterPro"/>
</dbReference>
<dbReference type="PROSITE" id="PS00606">
    <property type="entry name" value="KS3_1"/>
    <property type="match status" value="1"/>
</dbReference>
<proteinExistence type="inferred from homology"/>
<keyword evidence="5" id="KW-0963">Cytoplasm</keyword>
<dbReference type="Pfam" id="PF00109">
    <property type="entry name" value="ketoacyl-synt"/>
    <property type="match status" value="1"/>
</dbReference>
<dbReference type="InterPro" id="IPR002140">
    <property type="entry name" value="Sdo1/SBDS"/>
</dbReference>
<comment type="subcellular location">
    <subcellularLocation>
        <location evidence="2">Cytoplasm</location>
    </subcellularLocation>
    <subcellularLocation>
        <location evidence="1">Nucleus</location>
    </subcellularLocation>
</comment>
<evidence type="ECO:0000313" key="15">
    <source>
        <dbReference type="EMBL" id="CAH1403891.1"/>
    </source>
</evidence>
<protein>
    <recommendedName>
        <fullName evidence="4">Ribosome maturation protein SBDS</fullName>
    </recommendedName>
</protein>
<comment type="subunit">
    <text evidence="9">Associates with the 60S ribosomal subunit.</text>
</comment>
<sequence length="436" mass="47901">MPLWVAAIDRPLNQLRPLWLTATVRNAFENYISPTKNKITSKANHGEFRILTLRTVTFVTFFPFLPILGFRLLMPATKIGCSMEKDIDEVLQTHTVFTNVSKGQVAKREDLIKAFGKDDLTEVCKEILSKGELQVSDKERQNQLDSLFKDIATTVADKCVNPESKRPYPVSMIEKAMKDIHFSMKPNRNAKQQALDVIPQLKAIMPLERAQMRLKVQFSGKDARKQREKLAKLTTSIESEHWDAGELNMGSGSEELDISKHVSKSDLRIMSLSSIFGLIASSEALNDADWKPDDISSKERTGVCVGVGMSDLVAICETNEALKQSYTKGPNHTVSTACATGSHAIGDASHITAPHEEGLGALLAMRRAIDDAKLRPSDITYVNAHATSTPLGDAVELRAITKITPLNTLGSNGIPAFLLGVVSLVRTGYIPSLLSC</sequence>
<accession>A0A9P0HKW0</accession>
<dbReference type="OrthoDB" id="10253092at2759"/>
<evidence type="ECO:0000256" key="3">
    <source>
        <dbReference type="ARBA" id="ARBA00007433"/>
    </source>
</evidence>
<dbReference type="PANTHER" id="PTHR10927:SF1">
    <property type="entry name" value="RIBOSOME MATURATION PROTEIN SBDS"/>
    <property type="match status" value="1"/>
</dbReference>
<dbReference type="Pfam" id="PF01172">
    <property type="entry name" value="SBDS_N"/>
    <property type="match status" value="1"/>
</dbReference>
<dbReference type="SUPFAM" id="SSF109728">
    <property type="entry name" value="Hypothetical protein AF0491, middle domain"/>
    <property type="match status" value="1"/>
</dbReference>
<reference evidence="15" key="1">
    <citation type="submission" date="2022-01" db="EMBL/GenBank/DDBJ databases">
        <authorList>
            <person name="King R."/>
        </authorList>
    </citation>
    <scope>NUCLEOTIDE SEQUENCE</scope>
</reference>
<evidence type="ECO:0000256" key="10">
    <source>
        <dbReference type="SAM" id="Phobius"/>
    </source>
</evidence>
<name>A0A9P0HKW0_NEZVI</name>
<feature type="non-terminal residue" evidence="15">
    <location>
        <position position="436"/>
    </location>
</feature>
<dbReference type="InterPro" id="IPR018201">
    <property type="entry name" value="Ketoacyl_synth_AS"/>
</dbReference>
<dbReference type="InterPro" id="IPR014031">
    <property type="entry name" value="Ketoacyl_synth_C"/>
</dbReference>
<dbReference type="Gene3D" id="3.40.47.10">
    <property type="match status" value="2"/>
</dbReference>
<evidence type="ECO:0000259" key="14">
    <source>
        <dbReference type="Pfam" id="PF09377"/>
    </source>
</evidence>
<dbReference type="GO" id="GO:0005737">
    <property type="term" value="C:cytoplasm"/>
    <property type="evidence" value="ECO:0007669"/>
    <property type="project" value="UniProtKB-SubCell"/>
</dbReference>
<feature type="domain" description="Beta-ketoacyl synthase C-terminal" evidence="13">
    <location>
        <begin position="339"/>
        <end position="404"/>
    </location>
</feature>
<dbReference type="InterPro" id="IPR039100">
    <property type="entry name" value="Sdo1/SBDS-like"/>
</dbReference>
<dbReference type="Proteomes" id="UP001152798">
    <property type="component" value="Chromosome 5"/>
</dbReference>
<organism evidence="15 16">
    <name type="scientific">Nezara viridula</name>
    <name type="common">Southern green stink bug</name>
    <name type="synonym">Cimex viridulus</name>
    <dbReference type="NCBI Taxonomy" id="85310"/>
    <lineage>
        <taxon>Eukaryota</taxon>
        <taxon>Metazoa</taxon>
        <taxon>Ecdysozoa</taxon>
        <taxon>Arthropoda</taxon>
        <taxon>Hexapoda</taxon>
        <taxon>Insecta</taxon>
        <taxon>Pterygota</taxon>
        <taxon>Neoptera</taxon>
        <taxon>Paraneoptera</taxon>
        <taxon>Hemiptera</taxon>
        <taxon>Heteroptera</taxon>
        <taxon>Panheteroptera</taxon>
        <taxon>Pentatomomorpha</taxon>
        <taxon>Pentatomoidea</taxon>
        <taxon>Pentatomidae</taxon>
        <taxon>Pentatominae</taxon>
        <taxon>Nezara</taxon>
    </lineage>
</organism>
<dbReference type="GO" id="GO:0005634">
    <property type="term" value="C:nucleus"/>
    <property type="evidence" value="ECO:0007669"/>
    <property type="project" value="UniProtKB-SubCell"/>
</dbReference>